<evidence type="ECO:0000313" key="4">
    <source>
        <dbReference type="EMBL" id="HCL04061.1"/>
    </source>
</evidence>
<comment type="caution">
    <text evidence="4">The sequence shown here is derived from an EMBL/GenBank/DDBJ whole genome shotgun (WGS) entry which is preliminary data.</text>
</comment>
<dbReference type="GO" id="GO:0005524">
    <property type="term" value="F:ATP binding"/>
    <property type="evidence" value="ECO:0007669"/>
    <property type="project" value="UniProtKB-KW"/>
</dbReference>
<dbReference type="InterPro" id="IPR033756">
    <property type="entry name" value="YlxH/NBP35"/>
</dbReference>
<keyword evidence="1 3" id="KW-0547">Nucleotide-binding</keyword>
<dbReference type="GO" id="GO:0051782">
    <property type="term" value="P:negative regulation of cell division"/>
    <property type="evidence" value="ECO:0007669"/>
    <property type="project" value="TreeGrafter"/>
</dbReference>
<evidence type="ECO:0000256" key="1">
    <source>
        <dbReference type="ARBA" id="ARBA00022741"/>
    </source>
</evidence>
<proteinExistence type="predicted"/>
<name>A0A3D2XAC5_9FIRM</name>
<evidence type="ECO:0000313" key="5">
    <source>
        <dbReference type="Proteomes" id="UP000262969"/>
    </source>
</evidence>
<dbReference type="CDD" id="cd02038">
    <property type="entry name" value="FlhG-like"/>
    <property type="match status" value="1"/>
</dbReference>
<organism evidence="4 5">
    <name type="scientific">Lachnoclostridium phytofermentans</name>
    <dbReference type="NCBI Taxonomy" id="66219"/>
    <lineage>
        <taxon>Bacteria</taxon>
        <taxon>Bacillati</taxon>
        <taxon>Bacillota</taxon>
        <taxon>Clostridia</taxon>
        <taxon>Lachnospirales</taxon>
        <taxon>Lachnospiraceae</taxon>
    </lineage>
</organism>
<dbReference type="PIRSF" id="PIRSF003092">
    <property type="entry name" value="MinD"/>
    <property type="match status" value="1"/>
</dbReference>
<dbReference type="InterPro" id="IPR050625">
    <property type="entry name" value="ParA/MinD_ATPase"/>
</dbReference>
<dbReference type="GO" id="GO:0016887">
    <property type="term" value="F:ATP hydrolysis activity"/>
    <property type="evidence" value="ECO:0007669"/>
    <property type="project" value="TreeGrafter"/>
</dbReference>
<evidence type="ECO:0000256" key="2">
    <source>
        <dbReference type="ARBA" id="ARBA00022840"/>
    </source>
</evidence>
<sequence length="293" mass="32424">MDQAEQLRRLVNQQTRPRGTARVITITSGKGGVGKSSTSLNLAIALSRLGNRVLILDADFGLANIEVMLGIRPKYNLADLMFQGKELQDIITQGPHNVGFISGGSGIAELTRLTKEQIVYLIQKMDYLDELADIIIVDTGAGISDLVMEFVSVSSEVFLVTTPEPTSITDAYAVLKALNRRDNFNKEETIIKLISNRIYSEEEGKEIYNKLNSVVKKFLNIEMEYLGGIPQDRAVSQAIMQQKPVIMAFPNSVAAKAMISLAERVYQGDIKIPNETKGIKRIFANLIRRGMTT</sequence>
<keyword evidence="2 3" id="KW-0067">ATP-binding</keyword>
<dbReference type="Gene3D" id="3.40.50.300">
    <property type="entry name" value="P-loop containing nucleotide triphosphate hydrolases"/>
    <property type="match status" value="1"/>
</dbReference>
<dbReference type="EMBL" id="DPVV01000552">
    <property type="protein sequence ID" value="HCL04061.1"/>
    <property type="molecule type" value="Genomic_DNA"/>
</dbReference>
<dbReference type="Pfam" id="PF10609">
    <property type="entry name" value="ParA"/>
    <property type="match status" value="1"/>
</dbReference>
<dbReference type="AlphaFoldDB" id="A0A3D2XAC5"/>
<dbReference type="Proteomes" id="UP000262969">
    <property type="component" value="Unassembled WGS sequence"/>
</dbReference>
<dbReference type="GO" id="GO:0005829">
    <property type="term" value="C:cytosol"/>
    <property type="evidence" value="ECO:0007669"/>
    <property type="project" value="TreeGrafter"/>
</dbReference>
<reference evidence="4 5" key="1">
    <citation type="journal article" date="2018" name="Nat. Biotechnol.">
        <title>A standardized bacterial taxonomy based on genome phylogeny substantially revises the tree of life.</title>
        <authorList>
            <person name="Parks D.H."/>
            <person name="Chuvochina M."/>
            <person name="Waite D.W."/>
            <person name="Rinke C."/>
            <person name="Skarshewski A."/>
            <person name="Chaumeil P.A."/>
            <person name="Hugenholtz P."/>
        </authorList>
    </citation>
    <scope>NUCLEOTIDE SEQUENCE [LARGE SCALE GENOMIC DNA]</scope>
    <source>
        <strain evidence="4">UBA11728</strain>
    </source>
</reference>
<gene>
    <name evidence="4" type="ORF">DHW61_16910</name>
</gene>
<evidence type="ECO:0000256" key="3">
    <source>
        <dbReference type="PIRSR" id="PIRSR003092-1"/>
    </source>
</evidence>
<dbReference type="InterPro" id="IPR025501">
    <property type="entry name" value="MinD_FleN"/>
</dbReference>
<dbReference type="PANTHER" id="PTHR43384:SF4">
    <property type="entry name" value="CELLULOSE BIOSYNTHESIS PROTEIN BCSQ-RELATED"/>
    <property type="match status" value="1"/>
</dbReference>
<protein>
    <submittedName>
        <fullName evidence="4">MinD/ParA family protein</fullName>
    </submittedName>
</protein>
<dbReference type="SUPFAM" id="SSF52540">
    <property type="entry name" value="P-loop containing nucleoside triphosphate hydrolases"/>
    <property type="match status" value="1"/>
</dbReference>
<dbReference type="GO" id="GO:0009898">
    <property type="term" value="C:cytoplasmic side of plasma membrane"/>
    <property type="evidence" value="ECO:0007669"/>
    <property type="project" value="TreeGrafter"/>
</dbReference>
<feature type="binding site" evidence="3">
    <location>
        <begin position="30"/>
        <end position="37"/>
    </location>
    <ligand>
        <name>ATP</name>
        <dbReference type="ChEBI" id="CHEBI:30616"/>
    </ligand>
</feature>
<dbReference type="InterPro" id="IPR033875">
    <property type="entry name" value="FlhG"/>
</dbReference>
<dbReference type="PANTHER" id="PTHR43384">
    <property type="entry name" value="SEPTUM SITE-DETERMINING PROTEIN MIND HOMOLOG, CHLOROPLASTIC-RELATED"/>
    <property type="match status" value="1"/>
</dbReference>
<accession>A0A3D2XAC5</accession>
<dbReference type="InterPro" id="IPR027417">
    <property type="entry name" value="P-loop_NTPase"/>
</dbReference>